<keyword evidence="7" id="KW-1185">Reference proteome</keyword>
<dbReference type="EMBL" id="OOIL02001012">
    <property type="protein sequence ID" value="VFQ71404.1"/>
    <property type="molecule type" value="Genomic_DNA"/>
</dbReference>
<feature type="region of interest" description="Disordered" evidence="4">
    <location>
        <begin position="1"/>
        <end position="26"/>
    </location>
</feature>
<dbReference type="PANTHER" id="PTHR10891">
    <property type="entry name" value="EF-HAND CALCIUM-BINDING DOMAIN CONTAINING PROTEIN"/>
    <property type="match status" value="1"/>
</dbReference>
<organism evidence="6 7">
    <name type="scientific">Cuscuta campestris</name>
    <dbReference type="NCBI Taxonomy" id="132261"/>
    <lineage>
        <taxon>Eukaryota</taxon>
        <taxon>Viridiplantae</taxon>
        <taxon>Streptophyta</taxon>
        <taxon>Embryophyta</taxon>
        <taxon>Tracheophyta</taxon>
        <taxon>Spermatophyta</taxon>
        <taxon>Magnoliopsida</taxon>
        <taxon>eudicotyledons</taxon>
        <taxon>Gunneridae</taxon>
        <taxon>Pentapetalae</taxon>
        <taxon>asterids</taxon>
        <taxon>lamiids</taxon>
        <taxon>Solanales</taxon>
        <taxon>Convolvulaceae</taxon>
        <taxon>Cuscuteae</taxon>
        <taxon>Cuscuta</taxon>
        <taxon>Cuscuta subgen. Grammica</taxon>
        <taxon>Cuscuta sect. Cleistogrammica</taxon>
    </lineage>
</organism>
<evidence type="ECO:0000313" key="6">
    <source>
        <dbReference type="EMBL" id="VFQ71404.1"/>
    </source>
</evidence>
<evidence type="ECO:0000256" key="1">
    <source>
        <dbReference type="ARBA" id="ARBA00022723"/>
    </source>
</evidence>
<dbReference type="InterPro" id="IPR011992">
    <property type="entry name" value="EF-hand-dom_pair"/>
</dbReference>
<dbReference type="InterPro" id="IPR039647">
    <property type="entry name" value="EF_hand_pair_protein_CML-like"/>
</dbReference>
<keyword evidence="1" id="KW-0479">Metal-binding</keyword>
<dbReference type="PROSITE" id="PS50222">
    <property type="entry name" value="EF_HAND_2"/>
    <property type="match status" value="3"/>
</dbReference>
<dbReference type="InterPro" id="IPR002048">
    <property type="entry name" value="EF_hand_dom"/>
</dbReference>
<evidence type="ECO:0000256" key="2">
    <source>
        <dbReference type="ARBA" id="ARBA00022737"/>
    </source>
</evidence>
<feature type="domain" description="EF-hand" evidence="5">
    <location>
        <begin position="138"/>
        <end position="173"/>
    </location>
</feature>
<evidence type="ECO:0000313" key="7">
    <source>
        <dbReference type="Proteomes" id="UP000595140"/>
    </source>
</evidence>
<dbReference type="GO" id="GO:0005509">
    <property type="term" value="F:calcium ion binding"/>
    <property type="evidence" value="ECO:0007669"/>
    <property type="project" value="InterPro"/>
</dbReference>
<feature type="domain" description="EF-hand" evidence="5">
    <location>
        <begin position="63"/>
        <end position="98"/>
    </location>
</feature>
<evidence type="ECO:0000256" key="3">
    <source>
        <dbReference type="ARBA" id="ARBA00022837"/>
    </source>
</evidence>
<dbReference type="CDD" id="cd00051">
    <property type="entry name" value="EFh"/>
    <property type="match status" value="2"/>
</dbReference>
<dbReference type="SMART" id="SM00054">
    <property type="entry name" value="EFh"/>
    <property type="match status" value="3"/>
</dbReference>
<dbReference type="InterPro" id="IPR018247">
    <property type="entry name" value="EF_Hand_1_Ca_BS"/>
</dbReference>
<reference evidence="6 7" key="1">
    <citation type="submission" date="2018-04" db="EMBL/GenBank/DDBJ databases">
        <authorList>
            <person name="Vogel A."/>
        </authorList>
    </citation>
    <scope>NUCLEOTIDE SEQUENCE [LARGE SCALE GENOMIC DNA]</scope>
</reference>
<dbReference type="PROSITE" id="PS00018">
    <property type="entry name" value="EF_HAND_1"/>
    <property type="match status" value="3"/>
</dbReference>
<keyword evidence="2" id="KW-0677">Repeat</keyword>
<feature type="domain" description="EF-hand" evidence="5">
    <location>
        <begin position="27"/>
        <end position="62"/>
    </location>
</feature>
<dbReference type="AlphaFoldDB" id="A0A484L5D7"/>
<dbReference type="Gene3D" id="1.10.238.10">
    <property type="entry name" value="EF-hand"/>
    <property type="match status" value="2"/>
</dbReference>
<proteinExistence type="predicted"/>
<evidence type="ECO:0000259" key="5">
    <source>
        <dbReference type="PROSITE" id="PS50222"/>
    </source>
</evidence>
<dbReference type="OrthoDB" id="26525at2759"/>
<evidence type="ECO:0000256" key="4">
    <source>
        <dbReference type="SAM" id="MobiDB-lite"/>
    </source>
</evidence>
<keyword evidence="3" id="KW-0106">Calcium</keyword>
<gene>
    <name evidence="6" type="ORF">CCAM_LOCUS13180</name>
</gene>
<dbReference type="Pfam" id="PF13499">
    <property type="entry name" value="EF-hand_7"/>
    <property type="match status" value="2"/>
</dbReference>
<name>A0A484L5D7_9ASTE</name>
<dbReference type="Proteomes" id="UP000595140">
    <property type="component" value="Unassembled WGS sequence"/>
</dbReference>
<accession>A0A484L5D7</accession>
<protein>
    <recommendedName>
        <fullName evidence="5">EF-hand domain-containing protein</fullName>
    </recommendedName>
</protein>
<sequence>MAEQDALYSSKNSKNPSERKGTKQMMDSGECLGRVFAYFDENGDGRVSPAELQRGVRAAGGELTAEEAEMAVRLSDSDGDGLLGPEDFARMMEEEGAAAVAAREEELLGAFKMYVGEGGSEITPRSLKNMMRRLGEAADTEKCRAMITMFDVNGDGVLDFEEFKTMMMMQGQA</sequence>
<dbReference type="SUPFAM" id="SSF47473">
    <property type="entry name" value="EF-hand"/>
    <property type="match status" value="1"/>
</dbReference>